<dbReference type="Gene3D" id="1.20.140.10">
    <property type="entry name" value="Butyryl-CoA Dehydrogenase, subunit A, domain 3"/>
    <property type="match status" value="1"/>
</dbReference>
<dbReference type="PIRSF" id="PIRSF016578">
    <property type="entry name" value="HsaA"/>
    <property type="match status" value="1"/>
</dbReference>
<dbReference type="EMBL" id="UINC01003382">
    <property type="protein sequence ID" value="SVA05846.1"/>
    <property type="molecule type" value="Genomic_DNA"/>
</dbReference>
<evidence type="ECO:0000259" key="3">
    <source>
        <dbReference type="Pfam" id="PF08028"/>
    </source>
</evidence>
<dbReference type="Gene3D" id="1.10.540.10">
    <property type="entry name" value="Acyl-CoA dehydrogenase/oxidase, N-terminal domain"/>
    <property type="match status" value="1"/>
</dbReference>
<dbReference type="CDD" id="cd00567">
    <property type="entry name" value="ACAD"/>
    <property type="match status" value="1"/>
</dbReference>
<dbReference type="GO" id="GO:0003995">
    <property type="term" value="F:acyl-CoA dehydrogenase activity"/>
    <property type="evidence" value="ECO:0007669"/>
    <property type="project" value="TreeGrafter"/>
</dbReference>
<protein>
    <submittedName>
        <fullName evidence="4">Uncharacterized protein</fullName>
    </submittedName>
</protein>
<dbReference type="InterPro" id="IPR036250">
    <property type="entry name" value="AcylCo_DH-like_C"/>
</dbReference>
<organism evidence="4">
    <name type="scientific">marine metagenome</name>
    <dbReference type="NCBI Taxonomy" id="408172"/>
    <lineage>
        <taxon>unclassified sequences</taxon>
        <taxon>metagenomes</taxon>
        <taxon>ecological metagenomes</taxon>
    </lineage>
</organism>
<dbReference type="GO" id="GO:0050660">
    <property type="term" value="F:flavin adenine dinucleotide binding"/>
    <property type="evidence" value="ECO:0007669"/>
    <property type="project" value="InterPro"/>
</dbReference>
<dbReference type="InterPro" id="IPR013786">
    <property type="entry name" value="AcylCoA_DH/ox_N"/>
</dbReference>
<dbReference type="InterPro" id="IPR046373">
    <property type="entry name" value="Acyl-CoA_Oxase/DH_mid-dom_sf"/>
</dbReference>
<reference evidence="4" key="1">
    <citation type="submission" date="2018-05" db="EMBL/GenBank/DDBJ databases">
        <authorList>
            <person name="Lanie J.A."/>
            <person name="Ng W.-L."/>
            <person name="Kazmierczak K.M."/>
            <person name="Andrzejewski T.M."/>
            <person name="Davidsen T.M."/>
            <person name="Wayne K.J."/>
            <person name="Tettelin H."/>
            <person name="Glass J.I."/>
            <person name="Rusch D."/>
            <person name="Podicherti R."/>
            <person name="Tsui H.-C.T."/>
            <person name="Winkler M.E."/>
        </authorList>
    </citation>
    <scope>NUCLEOTIDE SEQUENCE</scope>
</reference>
<feature type="domain" description="Acyl-CoA dehydrogenase C-terminal" evidence="3">
    <location>
        <begin position="246"/>
        <end position="370"/>
    </location>
</feature>
<evidence type="ECO:0000313" key="4">
    <source>
        <dbReference type="EMBL" id="SVA05846.1"/>
    </source>
</evidence>
<dbReference type="AlphaFoldDB" id="A0A381SPD2"/>
<dbReference type="InterPro" id="IPR037069">
    <property type="entry name" value="AcylCoA_DH/ox_N_sf"/>
</dbReference>
<accession>A0A381SPD2</accession>
<keyword evidence="1" id="KW-0560">Oxidoreductase</keyword>
<dbReference type="PANTHER" id="PTHR43884">
    <property type="entry name" value="ACYL-COA DEHYDROGENASE"/>
    <property type="match status" value="1"/>
</dbReference>
<dbReference type="Pfam" id="PF08028">
    <property type="entry name" value="Acyl-CoA_dh_2"/>
    <property type="match status" value="1"/>
</dbReference>
<evidence type="ECO:0000256" key="1">
    <source>
        <dbReference type="ARBA" id="ARBA00023002"/>
    </source>
</evidence>
<name>A0A381SPD2_9ZZZZ</name>
<dbReference type="InterPro" id="IPR009100">
    <property type="entry name" value="AcylCoA_DH/oxidase_NM_dom_sf"/>
</dbReference>
<gene>
    <name evidence="4" type="ORF">METZ01_LOCUS58700</name>
</gene>
<dbReference type="SUPFAM" id="SSF47203">
    <property type="entry name" value="Acyl-CoA dehydrogenase C-terminal domain-like"/>
    <property type="match status" value="1"/>
</dbReference>
<sequence>MVESKLTGFGDILTTDMMNRFLERAPGYDRDNKFFQEDFDELKESGYLLTAVPKELGGQGMNLAQVSQNQRRIAYYAPATSLAVGMHFYWTGLAADMWNSGDKSLEWMLRDTVNGHVFAAGHAESGNDLPALLSTTKAEKVDGGYRFTGRKSFGSLTPVWTYLGLHGIDTSDPDNPKIIHGFMPRDAADFRIEEVWDTLGMRATCSQDTVLDGAFVPDKYIGRIVPAGAAGIDQFVLGIFAWGLMCFSSVYYGIAQRAMDLTIESVQSKTSIALTRSMAHHPEVQHAVASMVMELESIGPQLDRVTEEWSQGVDHGQDWAIKLIGGKYKIVEGAWKIVDTALDVMGGFGIFKQSPIERIWRDARLGRIHPGNYALSHEFVAKIALGINPDEPPRWG</sequence>
<evidence type="ECO:0000259" key="2">
    <source>
        <dbReference type="Pfam" id="PF02771"/>
    </source>
</evidence>
<dbReference type="InterPro" id="IPR013107">
    <property type="entry name" value="Acyl-CoA_DH_C"/>
</dbReference>
<dbReference type="Pfam" id="PF02771">
    <property type="entry name" value="Acyl-CoA_dh_N"/>
    <property type="match status" value="1"/>
</dbReference>
<dbReference type="PANTHER" id="PTHR43884:SF25">
    <property type="entry name" value="ACYL-COA DEHYDROGENASE YDBM-RELATED"/>
    <property type="match status" value="1"/>
</dbReference>
<feature type="domain" description="Acyl-CoA dehydrogenase/oxidase N-terminal" evidence="2">
    <location>
        <begin position="23"/>
        <end position="87"/>
    </location>
</feature>
<dbReference type="SUPFAM" id="SSF56645">
    <property type="entry name" value="Acyl-CoA dehydrogenase NM domain-like"/>
    <property type="match status" value="1"/>
</dbReference>
<dbReference type="Gene3D" id="2.40.110.10">
    <property type="entry name" value="Butyryl-CoA Dehydrogenase, subunit A, domain 2"/>
    <property type="match status" value="1"/>
</dbReference>
<proteinExistence type="predicted"/>